<proteinExistence type="predicted"/>
<reference evidence="2 3" key="1">
    <citation type="submission" date="2024-08" db="EMBL/GenBank/DDBJ databases">
        <authorList>
            <person name="Cucini C."/>
            <person name="Frati F."/>
        </authorList>
    </citation>
    <scope>NUCLEOTIDE SEQUENCE [LARGE SCALE GENOMIC DNA]</scope>
</reference>
<feature type="domain" description="F-box" evidence="1">
    <location>
        <begin position="7"/>
        <end position="53"/>
    </location>
</feature>
<gene>
    <name evidence="2" type="ORF">ODALV1_LOCUS2421</name>
</gene>
<dbReference type="Gene3D" id="1.20.1280.50">
    <property type="match status" value="1"/>
</dbReference>
<dbReference type="SUPFAM" id="SSF52047">
    <property type="entry name" value="RNI-like"/>
    <property type="match status" value="1"/>
</dbReference>
<comment type="caution">
    <text evidence="2">The sequence shown here is derived from an EMBL/GenBank/DDBJ whole genome shotgun (WGS) entry which is preliminary data.</text>
</comment>
<dbReference type="InterPro" id="IPR001810">
    <property type="entry name" value="F-box_dom"/>
</dbReference>
<sequence>MDLDLPAGHMLRLSDEVLLIILKNLCTKDLLSVFWSCRKLQRVCYEADLWTQIENPVDNYETLALISKKLANPKTTKVRIASPVSPLGNKGYRSSFCPSLIESLHLRTISPVNGTSSLTQLYLIRQKFNGLAFRLQMLPKSLKILHLSETHIDNLSEESQYFQGLADHFTSLEELDLSYCSWVTGHSLMSLSKFPRLTKLLLRGCRRVGECLAYVSLASRFGFKSLKILDVTDTKVGSSEFTGMSSIATLEEFYFGQYDQYSDSEYNYINDFCFATIRNSQSLKVLDISGSRITNGVLPTLLSIPLLKQVYAHFTQLTQEAIEEFHRRKPSCKIYKVAQTVATPPPPIAHQQPFNYYNIRIGDMLEEAIELGIGVD</sequence>
<protein>
    <recommendedName>
        <fullName evidence="1">F-box domain-containing protein</fullName>
    </recommendedName>
</protein>
<dbReference type="InterPro" id="IPR032675">
    <property type="entry name" value="LRR_dom_sf"/>
</dbReference>
<evidence type="ECO:0000259" key="1">
    <source>
        <dbReference type="PROSITE" id="PS50181"/>
    </source>
</evidence>
<accession>A0ABP1PPX1</accession>
<name>A0ABP1PPX1_9HEXA</name>
<evidence type="ECO:0000313" key="3">
    <source>
        <dbReference type="Proteomes" id="UP001642540"/>
    </source>
</evidence>
<dbReference type="EMBL" id="CAXLJM020000007">
    <property type="protein sequence ID" value="CAL8072964.1"/>
    <property type="molecule type" value="Genomic_DNA"/>
</dbReference>
<keyword evidence="3" id="KW-1185">Reference proteome</keyword>
<dbReference type="Gene3D" id="3.80.10.10">
    <property type="entry name" value="Ribonuclease Inhibitor"/>
    <property type="match status" value="1"/>
</dbReference>
<organism evidence="2 3">
    <name type="scientific">Orchesella dallaii</name>
    <dbReference type="NCBI Taxonomy" id="48710"/>
    <lineage>
        <taxon>Eukaryota</taxon>
        <taxon>Metazoa</taxon>
        <taxon>Ecdysozoa</taxon>
        <taxon>Arthropoda</taxon>
        <taxon>Hexapoda</taxon>
        <taxon>Collembola</taxon>
        <taxon>Entomobryomorpha</taxon>
        <taxon>Entomobryoidea</taxon>
        <taxon>Orchesellidae</taxon>
        <taxon>Orchesellinae</taxon>
        <taxon>Orchesella</taxon>
    </lineage>
</organism>
<dbReference type="PANTHER" id="PTHR13318">
    <property type="entry name" value="PARTNER OF PAIRED, ISOFORM B-RELATED"/>
    <property type="match status" value="1"/>
</dbReference>
<dbReference type="InterPro" id="IPR036047">
    <property type="entry name" value="F-box-like_dom_sf"/>
</dbReference>
<evidence type="ECO:0000313" key="2">
    <source>
        <dbReference type="EMBL" id="CAL8072964.1"/>
    </source>
</evidence>
<dbReference type="PROSITE" id="PS50181">
    <property type="entry name" value="FBOX"/>
    <property type="match status" value="1"/>
</dbReference>
<dbReference type="Proteomes" id="UP001642540">
    <property type="component" value="Unassembled WGS sequence"/>
</dbReference>
<dbReference type="SUPFAM" id="SSF81383">
    <property type="entry name" value="F-box domain"/>
    <property type="match status" value="1"/>
</dbReference>